<dbReference type="InterPro" id="IPR046290">
    <property type="entry name" value="DUF6327"/>
</dbReference>
<reference evidence="2" key="1">
    <citation type="submission" date="2016-11" db="EMBL/GenBank/DDBJ databases">
        <authorList>
            <person name="Varghese N."/>
            <person name="Submissions S."/>
        </authorList>
    </citation>
    <scope>NUCLEOTIDE SEQUENCE [LARGE SCALE GENOMIC DNA]</scope>
    <source>
        <strain evidence="2">DSM 24579</strain>
    </source>
</reference>
<dbReference type="STRING" id="1073325.SAMN05444483_102157"/>
<accession>A0A1M5DYJ3</accession>
<evidence type="ECO:0008006" key="3">
    <source>
        <dbReference type="Google" id="ProtNLM"/>
    </source>
</evidence>
<evidence type="ECO:0000313" key="1">
    <source>
        <dbReference type="EMBL" id="SHF71882.1"/>
    </source>
</evidence>
<dbReference type="RefSeq" id="WP_072877182.1">
    <property type="nucleotide sequence ID" value="NZ_FQVT01000002.1"/>
</dbReference>
<organism evidence="1 2">
    <name type="scientific">Salegentibacter echinorum</name>
    <dbReference type="NCBI Taxonomy" id="1073325"/>
    <lineage>
        <taxon>Bacteria</taxon>
        <taxon>Pseudomonadati</taxon>
        <taxon>Bacteroidota</taxon>
        <taxon>Flavobacteriia</taxon>
        <taxon>Flavobacteriales</taxon>
        <taxon>Flavobacteriaceae</taxon>
        <taxon>Salegentibacter</taxon>
    </lineage>
</organism>
<dbReference type="EMBL" id="FQVT01000002">
    <property type="protein sequence ID" value="SHF71882.1"/>
    <property type="molecule type" value="Genomic_DNA"/>
</dbReference>
<dbReference type="OrthoDB" id="1149272at2"/>
<evidence type="ECO:0000313" key="2">
    <source>
        <dbReference type="Proteomes" id="UP000183945"/>
    </source>
</evidence>
<keyword evidence="2" id="KW-1185">Reference proteome</keyword>
<proteinExistence type="predicted"/>
<dbReference type="Pfam" id="PF19852">
    <property type="entry name" value="DUF6327"/>
    <property type="match status" value="1"/>
</dbReference>
<sequence>MKQYSSYEEIDRDLEILKLQTDIDKEEMKLSLAKTKSAVSPVTIAGNMVGSVLQKALIFKAVAKLTGLKKVMVKR</sequence>
<dbReference type="AlphaFoldDB" id="A0A1M5DYJ3"/>
<gene>
    <name evidence="1" type="ORF">SAMN05444483_102157</name>
</gene>
<name>A0A1M5DYJ3_SALEC</name>
<dbReference type="Proteomes" id="UP000183945">
    <property type="component" value="Unassembled WGS sequence"/>
</dbReference>
<protein>
    <recommendedName>
        <fullName evidence="3">Glutaminyl-tRNA synthetase</fullName>
    </recommendedName>
</protein>